<reference evidence="1 2" key="1">
    <citation type="submission" date="2019-03" db="EMBL/GenBank/DDBJ databases">
        <title>First draft genome of Liparis tanakae, snailfish: a comprehensive survey of snailfish specific genes.</title>
        <authorList>
            <person name="Kim W."/>
            <person name="Song I."/>
            <person name="Jeong J.-H."/>
            <person name="Kim D."/>
            <person name="Kim S."/>
            <person name="Ryu S."/>
            <person name="Song J.Y."/>
            <person name="Lee S.K."/>
        </authorList>
    </citation>
    <scope>NUCLEOTIDE SEQUENCE [LARGE SCALE GENOMIC DNA]</scope>
    <source>
        <tissue evidence="1">Muscle</tissue>
    </source>
</reference>
<keyword evidence="2" id="KW-1185">Reference proteome</keyword>
<accession>A0A4Z2IXY8</accession>
<gene>
    <name evidence="1" type="ORF">EYF80_006806</name>
</gene>
<dbReference type="AlphaFoldDB" id="A0A4Z2IXY8"/>
<sequence length="187" mass="20893">MDESPGELIKPAAGRLHKSRMWMHTSHYVWVGVLGPRRDRCSSADRLTVFVAIVMEVRPADVRGSAIHPAMAARLSLKSSGLAGDKSQELRTGLTGEQPDTHTGLKLDYYIFRAVPKSKSLFVAVKVLEEGVLESEATEAAPCWPPNNAVEEPEHRAQMKPGERLYAASWMSSYTYSCWKVIRHRMN</sequence>
<dbReference type="EMBL" id="SRLO01000036">
    <property type="protein sequence ID" value="TNN82849.1"/>
    <property type="molecule type" value="Genomic_DNA"/>
</dbReference>
<name>A0A4Z2IXY8_9TELE</name>
<dbReference type="Proteomes" id="UP000314294">
    <property type="component" value="Unassembled WGS sequence"/>
</dbReference>
<proteinExistence type="predicted"/>
<protein>
    <submittedName>
        <fullName evidence="1">Uncharacterized protein</fullName>
    </submittedName>
</protein>
<evidence type="ECO:0000313" key="2">
    <source>
        <dbReference type="Proteomes" id="UP000314294"/>
    </source>
</evidence>
<comment type="caution">
    <text evidence="1">The sequence shown here is derived from an EMBL/GenBank/DDBJ whole genome shotgun (WGS) entry which is preliminary data.</text>
</comment>
<organism evidence="1 2">
    <name type="scientific">Liparis tanakae</name>
    <name type="common">Tanaka's snailfish</name>
    <dbReference type="NCBI Taxonomy" id="230148"/>
    <lineage>
        <taxon>Eukaryota</taxon>
        <taxon>Metazoa</taxon>
        <taxon>Chordata</taxon>
        <taxon>Craniata</taxon>
        <taxon>Vertebrata</taxon>
        <taxon>Euteleostomi</taxon>
        <taxon>Actinopterygii</taxon>
        <taxon>Neopterygii</taxon>
        <taxon>Teleostei</taxon>
        <taxon>Neoteleostei</taxon>
        <taxon>Acanthomorphata</taxon>
        <taxon>Eupercaria</taxon>
        <taxon>Perciformes</taxon>
        <taxon>Cottioidei</taxon>
        <taxon>Cottales</taxon>
        <taxon>Liparidae</taxon>
        <taxon>Liparis</taxon>
    </lineage>
</organism>
<evidence type="ECO:0000313" key="1">
    <source>
        <dbReference type="EMBL" id="TNN82849.1"/>
    </source>
</evidence>